<dbReference type="GO" id="GO:0016477">
    <property type="term" value="P:cell migration"/>
    <property type="evidence" value="ECO:0007669"/>
    <property type="project" value="TreeGrafter"/>
</dbReference>
<organism evidence="2 3">
    <name type="scientific">Glycine soja</name>
    <name type="common">Wild soybean</name>
    <dbReference type="NCBI Taxonomy" id="3848"/>
    <lineage>
        <taxon>Eukaryota</taxon>
        <taxon>Viridiplantae</taxon>
        <taxon>Streptophyta</taxon>
        <taxon>Embryophyta</taxon>
        <taxon>Tracheophyta</taxon>
        <taxon>Spermatophyta</taxon>
        <taxon>Magnoliopsida</taxon>
        <taxon>eudicotyledons</taxon>
        <taxon>Gunneridae</taxon>
        <taxon>Pentapetalae</taxon>
        <taxon>rosids</taxon>
        <taxon>fabids</taxon>
        <taxon>Fabales</taxon>
        <taxon>Fabaceae</taxon>
        <taxon>Papilionoideae</taxon>
        <taxon>50 kb inversion clade</taxon>
        <taxon>NPAAA clade</taxon>
        <taxon>indigoferoid/millettioid clade</taxon>
        <taxon>Phaseoleae</taxon>
        <taxon>Glycine</taxon>
        <taxon>Glycine subgen. Soja</taxon>
    </lineage>
</organism>
<comment type="caution">
    <text evidence="2">The sequence shown here is derived from an EMBL/GenBank/DDBJ whole genome shotgun (WGS) entry which is preliminary data.</text>
</comment>
<dbReference type="GO" id="GO:0051017">
    <property type="term" value="P:actin filament bundle assembly"/>
    <property type="evidence" value="ECO:0007669"/>
    <property type="project" value="TreeGrafter"/>
</dbReference>
<dbReference type="Gene3D" id="3.30.420.10">
    <property type="entry name" value="Ribonuclease H-like superfamily/Ribonuclease H"/>
    <property type="match status" value="1"/>
</dbReference>
<dbReference type="InterPro" id="IPR008999">
    <property type="entry name" value="Actin-crosslinking"/>
</dbReference>
<dbReference type="Gene3D" id="3.30.70.270">
    <property type="match status" value="1"/>
</dbReference>
<dbReference type="InterPro" id="IPR010431">
    <property type="entry name" value="Fascin"/>
</dbReference>
<name>A0A445I526_GLYSO</name>
<dbReference type="InterPro" id="IPR043128">
    <property type="entry name" value="Rev_trsase/Diguanyl_cyclase"/>
</dbReference>
<dbReference type="GO" id="GO:0007163">
    <property type="term" value="P:establishment or maintenance of cell polarity"/>
    <property type="evidence" value="ECO:0007669"/>
    <property type="project" value="TreeGrafter"/>
</dbReference>
<gene>
    <name evidence="2" type="ORF">D0Y65_030728</name>
</gene>
<dbReference type="SUPFAM" id="SSF53098">
    <property type="entry name" value="Ribonuclease H-like"/>
    <property type="match status" value="1"/>
</dbReference>
<feature type="domain" description="Integrase catalytic" evidence="1">
    <location>
        <begin position="325"/>
        <end position="418"/>
    </location>
</feature>
<dbReference type="Proteomes" id="UP000289340">
    <property type="component" value="Chromosome 11"/>
</dbReference>
<dbReference type="AlphaFoldDB" id="A0A445I526"/>
<dbReference type="InterPro" id="IPR001584">
    <property type="entry name" value="Integrase_cat-core"/>
</dbReference>
<reference evidence="2 3" key="1">
    <citation type="submission" date="2018-09" db="EMBL/GenBank/DDBJ databases">
        <title>A high-quality reference genome of wild soybean provides a powerful tool to mine soybean genomes.</title>
        <authorList>
            <person name="Xie M."/>
            <person name="Chung C.Y.L."/>
            <person name="Li M.-W."/>
            <person name="Wong F.-L."/>
            <person name="Chan T.-F."/>
            <person name="Lam H.-M."/>
        </authorList>
    </citation>
    <scope>NUCLEOTIDE SEQUENCE [LARGE SCALE GENOMIC DNA]</scope>
    <source>
        <strain evidence="3">cv. W05</strain>
        <tissue evidence="2">Hypocotyl of etiolated seedlings</tissue>
    </source>
</reference>
<dbReference type="Pfam" id="PF25490">
    <property type="entry name" value="DUF7910"/>
    <property type="match status" value="1"/>
</dbReference>
<dbReference type="Pfam" id="PF17919">
    <property type="entry name" value="RT_RNaseH_2"/>
    <property type="match status" value="1"/>
</dbReference>
<evidence type="ECO:0000313" key="2">
    <source>
        <dbReference type="EMBL" id="RZB81103.1"/>
    </source>
</evidence>
<keyword evidence="3" id="KW-1185">Reference proteome</keyword>
<dbReference type="InterPro" id="IPR041577">
    <property type="entry name" value="RT_RNaseH_2"/>
</dbReference>
<dbReference type="GO" id="GO:0015074">
    <property type="term" value="P:DNA integration"/>
    <property type="evidence" value="ECO:0007669"/>
    <property type="project" value="InterPro"/>
</dbReference>
<dbReference type="SUPFAM" id="SSF50405">
    <property type="entry name" value="Actin-crosslinking proteins"/>
    <property type="match status" value="1"/>
</dbReference>
<dbReference type="InterPro" id="IPR012337">
    <property type="entry name" value="RNaseH-like_sf"/>
</dbReference>
<protein>
    <submittedName>
        <fullName evidence="2">Retrovirus-related Pol polyprotein from transposon 297</fullName>
    </submittedName>
</protein>
<sequence length="704" mass="79637">METEGWVRQLTVDIQGQKFSVPVYLLPVSRAYLILGSPWLATLGPQVFDSAALTLKFFYHRKFLTLQREGSSTPTQAHLHRLQRLHATSAISDNFVVHLMQHDGLDASLTELPVDIAHEIATLLHTYSVVFQSPTSLPLPGIKTMTFPSTPMQSLLKSTYATLAGPLTDLLKKEALCWTNATEQAFIKLKHAITSTPVLALPDFTQPFVLETDEFGIGVEAVLSQNGHPIAYFSKKLLPRMQKQFAYTREFIHCKDNVAVDALSRVFFMAWSKPQFQLIDKLNREVLHDEQTQVIMNDCQNAQPPNYPYNVKDGLLYWKGRFVLPSKSPLIQNVLSKLHSSRIGGAWEDIVMDFITGLPNSSGFTVIMVVIDRLTKYSLFVVMKSDYTSKTVDEAFMCHIVKLHGVPKSIVSDRDKALYGREPPALLRYNDSSQDPPTVREVLHNRQMLLNRLKGNLIKAQTAMKIQANKKRLDRKFQVGDEVLVKLQPYKLQLPDTTKIHHKNPCIILIHSRCLRKLAKYSSSTHSMARIGLQFKSVMTGKYLCAESGRGTILVANCTVASGWETFRLWRINKDTFILRVFNKQFVGLDRINVVVVSNICTYSETFHIVKESDNSSQIQIKASNGYFLQAKTQELVTADVSEVSEWEDDDPTIFVMTIAARLQGEFQVTNGYRPTKAPQVMKVTSPIHNHELATLYKCRSKSD</sequence>
<dbReference type="PROSITE" id="PS50994">
    <property type="entry name" value="INTEGRASE"/>
    <property type="match status" value="1"/>
</dbReference>
<dbReference type="GO" id="GO:0003676">
    <property type="term" value="F:nucleic acid binding"/>
    <property type="evidence" value="ECO:0007669"/>
    <property type="project" value="InterPro"/>
</dbReference>
<proteinExistence type="predicted"/>
<dbReference type="EMBL" id="QZWG01000011">
    <property type="protein sequence ID" value="RZB81103.1"/>
    <property type="molecule type" value="Genomic_DNA"/>
</dbReference>
<dbReference type="InterPro" id="IPR057232">
    <property type="entry name" value="DUF7910"/>
</dbReference>
<accession>A0A445I526</accession>
<dbReference type="InterPro" id="IPR036397">
    <property type="entry name" value="RNaseH_sf"/>
</dbReference>
<dbReference type="PANTHER" id="PTHR10551">
    <property type="entry name" value="FASCIN"/>
    <property type="match status" value="1"/>
</dbReference>
<dbReference type="CDD" id="cd00257">
    <property type="entry name" value="beta-trefoil_FSCN-like"/>
    <property type="match status" value="1"/>
</dbReference>
<dbReference type="InterPro" id="IPR043502">
    <property type="entry name" value="DNA/RNA_pol_sf"/>
</dbReference>
<dbReference type="Gene3D" id="2.80.10.50">
    <property type="match status" value="1"/>
</dbReference>
<evidence type="ECO:0000259" key="1">
    <source>
        <dbReference type="PROSITE" id="PS50994"/>
    </source>
</evidence>
<dbReference type="SUPFAM" id="SSF56672">
    <property type="entry name" value="DNA/RNA polymerases"/>
    <property type="match status" value="1"/>
</dbReference>
<evidence type="ECO:0000313" key="3">
    <source>
        <dbReference type="Proteomes" id="UP000289340"/>
    </source>
</evidence>
<dbReference type="PANTHER" id="PTHR10551:SF14">
    <property type="entry name" value="CELLULASE CONTAINING PROTEIN, EXPRESSED"/>
    <property type="match status" value="1"/>
</dbReference>
<dbReference type="GO" id="GO:0051015">
    <property type="term" value="F:actin filament binding"/>
    <property type="evidence" value="ECO:0007669"/>
    <property type="project" value="InterPro"/>
</dbReference>
<dbReference type="GO" id="GO:0005737">
    <property type="term" value="C:cytoplasm"/>
    <property type="evidence" value="ECO:0007669"/>
    <property type="project" value="TreeGrafter"/>
</dbReference>
<dbReference type="GO" id="GO:0015629">
    <property type="term" value="C:actin cytoskeleton"/>
    <property type="evidence" value="ECO:0007669"/>
    <property type="project" value="TreeGrafter"/>
</dbReference>